<dbReference type="CDD" id="cd00130">
    <property type="entry name" value="PAS"/>
    <property type="match status" value="2"/>
</dbReference>
<dbReference type="PROSITE" id="PS50887">
    <property type="entry name" value="GGDEF"/>
    <property type="match status" value="1"/>
</dbReference>
<feature type="domain" description="EAL" evidence="3">
    <location>
        <begin position="546"/>
        <end position="795"/>
    </location>
</feature>
<dbReference type="InterPro" id="IPR043128">
    <property type="entry name" value="Rev_trsase/Diguanyl_cyclase"/>
</dbReference>
<dbReference type="SUPFAM" id="SSF55073">
    <property type="entry name" value="Nucleotide cyclase"/>
    <property type="match status" value="1"/>
</dbReference>
<dbReference type="InterPro" id="IPR001633">
    <property type="entry name" value="EAL_dom"/>
</dbReference>
<dbReference type="Gene3D" id="3.30.70.270">
    <property type="match status" value="1"/>
</dbReference>
<dbReference type="InterPro" id="IPR052155">
    <property type="entry name" value="Biofilm_reg_signaling"/>
</dbReference>
<dbReference type="PANTHER" id="PTHR44757">
    <property type="entry name" value="DIGUANYLATE CYCLASE DGCP"/>
    <property type="match status" value="1"/>
</dbReference>
<evidence type="ECO:0000259" key="3">
    <source>
        <dbReference type="PROSITE" id="PS50883"/>
    </source>
</evidence>
<dbReference type="Pfam" id="PF13426">
    <property type="entry name" value="PAS_9"/>
    <property type="match status" value="1"/>
</dbReference>
<dbReference type="PROSITE" id="PS50883">
    <property type="entry name" value="EAL"/>
    <property type="match status" value="1"/>
</dbReference>
<dbReference type="STRING" id="1304275.C41B8_18957"/>
<dbReference type="Pfam" id="PF00990">
    <property type="entry name" value="GGDEF"/>
    <property type="match status" value="1"/>
</dbReference>
<dbReference type="EMBL" id="APNK01000069">
    <property type="protein sequence ID" value="KEZ75648.1"/>
    <property type="molecule type" value="Genomic_DNA"/>
</dbReference>
<dbReference type="Pfam" id="PF00563">
    <property type="entry name" value="EAL"/>
    <property type="match status" value="1"/>
</dbReference>
<dbReference type="Gene3D" id="3.20.20.450">
    <property type="entry name" value="EAL domain"/>
    <property type="match status" value="1"/>
</dbReference>
<dbReference type="InterPro" id="IPR035965">
    <property type="entry name" value="PAS-like_dom_sf"/>
</dbReference>
<dbReference type="eggNOG" id="COG5001">
    <property type="taxonomic scope" value="Bacteria"/>
</dbReference>
<dbReference type="RefSeq" id="WP_051883792.1">
    <property type="nucleotide sequence ID" value="NZ_APNK01000069.1"/>
</dbReference>
<feature type="domain" description="PAC" evidence="2">
    <location>
        <begin position="191"/>
        <end position="242"/>
    </location>
</feature>
<organism evidence="5 6">
    <name type="scientific">Salinisphaera hydrothermalis (strain C41B8)</name>
    <dbReference type="NCBI Taxonomy" id="1304275"/>
    <lineage>
        <taxon>Bacteria</taxon>
        <taxon>Pseudomonadati</taxon>
        <taxon>Pseudomonadota</taxon>
        <taxon>Gammaproteobacteria</taxon>
        <taxon>Salinisphaerales</taxon>
        <taxon>Salinisphaeraceae</taxon>
        <taxon>Salinisphaera</taxon>
    </lineage>
</organism>
<sequence length="795" mass="88230">MTEHAIYMLDADGHVRSWNAGAQKLTGYAEHEILGVFVNRLHDPTPTGIAPAEALLLAREHGRHEGRFWRRRCDGSRFLVYGVIEAVYDAGRLTGFAVIERECGKTWRNDKTRLAERQFRLLFQGVTLYAILMLDLEGIITSANPTGVKTIKGYDADGLLGRHFSMFYSAADRARGLPETALARAREQGPYQEEGWRYRADGAAFWAHVIIMPLREQGRLIGYAKITRDITGRKEHENEILAAKRLAEHRYRESRSLSAFLDNVIGNIPIRVLVEDGQTGQILVDNAAKQHAMTAPTIDASTIVERLRGVALKTLEDDDCRELRIGVDSADGAVQLKCRVLRVADEIGGGANLMYLVEDVTEEYRANEKIHFMAHHDALTHLPNRTLFNKRLAQALAASDYDEARVGLLLIDLDNFKNINDVLGHPVGDQLLVQVAARLRGALDEPATLARIGGDEFCVVVPRCRDIDALEALARRLIETMQAPMGVDEHIVQSGISIGLVISNGDIDNTEELLRCADLALYDAKRGGKGACSIFHAELHRAARRRLDLEVDLRRALEADEFVLYYQPIMASDSLTVSGMEALLRWHHPERGVVPPLEFIPVAEETGLIRAIGARVLMQACTEAAGWGCEATIAVNLSPVQFDDHALVDQVREALASSGLPPHRLELEITESILLDASRKNIRLLETLKSLGVKIVLDDFGTGYSSLHYLRSFAFDRIKIDKSFVKEICHDAEAQAIVKAITTLGQSLSIQITAEGVEDVEQATRLRTDGCSHLQGFYLVHRTLPGNAALILRKK</sequence>
<evidence type="ECO:0000259" key="4">
    <source>
        <dbReference type="PROSITE" id="PS50887"/>
    </source>
</evidence>
<proteinExistence type="predicted"/>
<reference evidence="5 6" key="1">
    <citation type="submission" date="2013-03" db="EMBL/GenBank/DDBJ databases">
        <title>Salinisphaera hydrothermalis C41B8 Genome Sequencing.</title>
        <authorList>
            <person name="Li C."/>
            <person name="Lai Q."/>
            <person name="Shao Z."/>
        </authorList>
    </citation>
    <scope>NUCLEOTIDE SEQUENCE [LARGE SCALE GENOMIC DNA]</scope>
    <source>
        <strain evidence="5 6">C41B8</strain>
    </source>
</reference>
<dbReference type="InterPro" id="IPR013767">
    <property type="entry name" value="PAS_fold"/>
</dbReference>
<dbReference type="CDD" id="cd01949">
    <property type="entry name" value="GGDEF"/>
    <property type="match status" value="1"/>
</dbReference>
<dbReference type="SMART" id="SM00052">
    <property type="entry name" value="EAL"/>
    <property type="match status" value="1"/>
</dbReference>
<dbReference type="NCBIfam" id="TIGR00254">
    <property type="entry name" value="GGDEF"/>
    <property type="match status" value="1"/>
</dbReference>
<gene>
    <name evidence="5" type="ORF">C41B8_18957</name>
</gene>
<dbReference type="SUPFAM" id="SSF55785">
    <property type="entry name" value="PYP-like sensor domain (PAS domain)"/>
    <property type="match status" value="2"/>
</dbReference>
<dbReference type="SUPFAM" id="SSF141868">
    <property type="entry name" value="EAL domain-like"/>
    <property type="match status" value="1"/>
</dbReference>
<dbReference type="GO" id="GO:0006355">
    <property type="term" value="P:regulation of DNA-templated transcription"/>
    <property type="evidence" value="ECO:0007669"/>
    <property type="project" value="InterPro"/>
</dbReference>
<dbReference type="InterPro" id="IPR000700">
    <property type="entry name" value="PAS-assoc_C"/>
</dbReference>
<dbReference type="InterPro" id="IPR035919">
    <property type="entry name" value="EAL_sf"/>
</dbReference>
<feature type="domain" description="PAS" evidence="1">
    <location>
        <begin position="1"/>
        <end position="35"/>
    </location>
</feature>
<comment type="caution">
    <text evidence="5">The sequence shown here is derived from an EMBL/GenBank/DDBJ whole genome shotgun (WGS) entry which is preliminary data.</text>
</comment>
<feature type="non-terminal residue" evidence="5">
    <location>
        <position position="795"/>
    </location>
</feature>
<protein>
    <submittedName>
        <fullName evidence="5">Heme-regulated cyclic AMP phosphodiesterase</fullName>
    </submittedName>
</protein>
<dbReference type="PROSITE" id="PS50113">
    <property type="entry name" value="PAC"/>
    <property type="match status" value="1"/>
</dbReference>
<name>A0A084IG14_SALHC</name>
<dbReference type="NCBIfam" id="TIGR00229">
    <property type="entry name" value="sensory_box"/>
    <property type="match status" value="2"/>
</dbReference>
<dbReference type="CDD" id="cd01948">
    <property type="entry name" value="EAL"/>
    <property type="match status" value="1"/>
</dbReference>
<evidence type="ECO:0000313" key="6">
    <source>
        <dbReference type="Proteomes" id="UP000028302"/>
    </source>
</evidence>
<evidence type="ECO:0000259" key="2">
    <source>
        <dbReference type="PROSITE" id="PS50113"/>
    </source>
</evidence>
<dbReference type="PANTHER" id="PTHR44757:SF2">
    <property type="entry name" value="BIOFILM ARCHITECTURE MAINTENANCE PROTEIN MBAA"/>
    <property type="match status" value="1"/>
</dbReference>
<dbReference type="Proteomes" id="UP000028302">
    <property type="component" value="Unassembled WGS sequence"/>
</dbReference>
<dbReference type="Gene3D" id="3.30.450.20">
    <property type="entry name" value="PAS domain"/>
    <property type="match status" value="2"/>
</dbReference>
<dbReference type="InterPro" id="IPR000160">
    <property type="entry name" value="GGDEF_dom"/>
</dbReference>
<dbReference type="Pfam" id="PF00989">
    <property type="entry name" value="PAS"/>
    <property type="match status" value="1"/>
</dbReference>
<evidence type="ECO:0000259" key="1">
    <source>
        <dbReference type="PROSITE" id="PS50112"/>
    </source>
</evidence>
<dbReference type="InterPro" id="IPR000014">
    <property type="entry name" value="PAS"/>
</dbReference>
<keyword evidence="6" id="KW-1185">Reference proteome</keyword>
<feature type="domain" description="GGDEF" evidence="4">
    <location>
        <begin position="404"/>
        <end position="537"/>
    </location>
</feature>
<accession>A0A084IG14</accession>
<dbReference type="PROSITE" id="PS50112">
    <property type="entry name" value="PAS"/>
    <property type="match status" value="1"/>
</dbReference>
<evidence type="ECO:0000313" key="5">
    <source>
        <dbReference type="EMBL" id="KEZ75648.1"/>
    </source>
</evidence>
<dbReference type="InterPro" id="IPR029787">
    <property type="entry name" value="Nucleotide_cyclase"/>
</dbReference>
<dbReference type="SMART" id="SM00267">
    <property type="entry name" value="GGDEF"/>
    <property type="match status" value="1"/>
</dbReference>
<dbReference type="AlphaFoldDB" id="A0A084IG14"/>